<dbReference type="AlphaFoldDB" id="A0A0F9NZF1"/>
<comment type="caution">
    <text evidence="1">The sequence shown here is derived from an EMBL/GenBank/DDBJ whole genome shotgun (WGS) entry which is preliminary data.</text>
</comment>
<gene>
    <name evidence="1" type="ORF">LCGC14_0890570</name>
</gene>
<proteinExistence type="predicted"/>
<reference evidence="1" key="1">
    <citation type="journal article" date="2015" name="Nature">
        <title>Complex archaea that bridge the gap between prokaryotes and eukaryotes.</title>
        <authorList>
            <person name="Spang A."/>
            <person name="Saw J.H."/>
            <person name="Jorgensen S.L."/>
            <person name="Zaremba-Niedzwiedzka K."/>
            <person name="Martijn J."/>
            <person name="Lind A.E."/>
            <person name="van Eijk R."/>
            <person name="Schleper C."/>
            <person name="Guy L."/>
            <person name="Ettema T.J."/>
        </authorList>
    </citation>
    <scope>NUCLEOTIDE SEQUENCE</scope>
</reference>
<evidence type="ECO:0000313" key="1">
    <source>
        <dbReference type="EMBL" id="KKN24855.1"/>
    </source>
</evidence>
<accession>A0A0F9NZF1</accession>
<name>A0A0F9NZF1_9ZZZZ</name>
<sequence length="111" mass="12396">MMNEIDVSGGFDLGCYHFEVATDAATDAELRSRQRYGECSCTRIIVSISTDFSPDQYHNTFLHELAEAVNENNCNGKVNHDAITNLANGFSQAFKSMGIRFTHPKMKTRGK</sequence>
<protein>
    <submittedName>
        <fullName evidence="1">Uncharacterized protein</fullName>
    </submittedName>
</protein>
<dbReference type="EMBL" id="LAZR01002850">
    <property type="protein sequence ID" value="KKN24855.1"/>
    <property type="molecule type" value="Genomic_DNA"/>
</dbReference>
<organism evidence="1">
    <name type="scientific">marine sediment metagenome</name>
    <dbReference type="NCBI Taxonomy" id="412755"/>
    <lineage>
        <taxon>unclassified sequences</taxon>
        <taxon>metagenomes</taxon>
        <taxon>ecological metagenomes</taxon>
    </lineage>
</organism>